<name>A0ABS3N3Q0_9BACI</name>
<proteinExistence type="predicted"/>
<keyword evidence="2" id="KW-1185">Reference proteome</keyword>
<evidence type="ECO:0000313" key="1">
    <source>
        <dbReference type="EMBL" id="MBO1512694.1"/>
    </source>
</evidence>
<gene>
    <name evidence="1" type="ORF">I7822_13545</name>
</gene>
<dbReference type="EMBL" id="JAGDEL010000009">
    <property type="protein sequence ID" value="MBO1512694.1"/>
    <property type="molecule type" value="Genomic_DNA"/>
</dbReference>
<organism evidence="1 2">
    <name type="scientific">Metabacillus bambusae</name>
    <dbReference type="NCBI Taxonomy" id="2795218"/>
    <lineage>
        <taxon>Bacteria</taxon>
        <taxon>Bacillati</taxon>
        <taxon>Bacillota</taxon>
        <taxon>Bacilli</taxon>
        <taxon>Bacillales</taxon>
        <taxon>Bacillaceae</taxon>
        <taxon>Metabacillus</taxon>
    </lineage>
</organism>
<reference evidence="1 2" key="1">
    <citation type="submission" date="2021-03" db="EMBL/GenBank/DDBJ databases">
        <title>Whole genome sequence of Metabacillus bambusae BG109.</title>
        <authorList>
            <person name="Jeong J.W."/>
        </authorList>
    </citation>
    <scope>NUCLEOTIDE SEQUENCE [LARGE SCALE GENOMIC DNA]</scope>
    <source>
        <strain evidence="1 2">BG109</strain>
    </source>
</reference>
<comment type="caution">
    <text evidence="1">The sequence shown here is derived from an EMBL/GenBank/DDBJ whole genome shotgun (WGS) entry which is preliminary data.</text>
</comment>
<dbReference type="RefSeq" id="WP_207978998.1">
    <property type="nucleotide sequence ID" value="NZ_JAGDEL010000009.1"/>
</dbReference>
<dbReference type="Proteomes" id="UP000663981">
    <property type="component" value="Unassembled WGS sequence"/>
</dbReference>
<accession>A0ABS3N3Q0</accession>
<sequence length="184" mass="21414">MKIKDFIWNSNSVSWSNHEEMIELNLSTIQFATLDQQNEYVYIECGKDLSSKTQFYYFSFDGRRIFTYDKINGNISWLYNERLVEVECEDILTAKLEMKGAIILVISSGQHEKEKLIGFTLDGELLFEKEPPKGYHFLYFSTVSNKPSVVCAGERDQADKFGRNDWHFKIDTKTGDLLKSNLAY</sequence>
<evidence type="ECO:0000313" key="2">
    <source>
        <dbReference type="Proteomes" id="UP000663981"/>
    </source>
</evidence>
<protein>
    <submittedName>
        <fullName evidence="1">Uncharacterized protein</fullName>
    </submittedName>
</protein>